<evidence type="ECO:0000256" key="5">
    <source>
        <dbReference type="ARBA" id="ARBA00022958"/>
    </source>
</evidence>
<dbReference type="Pfam" id="PF00999">
    <property type="entry name" value="Na_H_Exchanger"/>
    <property type="match status" value="1"/>
</dbReference>
<dbReference type="GO" id="GO:0012505">
    <property type="term" value="C:endomembrane system"/>
    <property type="evidence" value="ECO:0007669"/>
    <property type="project" value="TreeGrafter"/>
</dbReference>
<feature type="transmembrane region" description="Helical" evidence="10">
    <location>
        <begin position="361"/>
        <end position="384"/>
    </location>
</feature>
<evidence type="ECO:0000256" key="1">
    <source>
        <dbReference type="ARBA" id="ARBA00004141"/>
    </source>
</evidence>
<keyword evidence="8 10" id="KW-0472">Membrane</keyword>
<keyword evidence="7" id="KW-0406">Ion transport</keyword>
<evidence type="ECO:0000259" key="11">
    <source>
        <dbReference type="Pfam" id="PF00999"/>
    </source>
</evidence>
<evidence type="ECO:0000256" key="8">
    <source>
        <dbReference type="ARBA" id="ARBA00023136"/>
    </source>
</evidence>
<evidence type="ECO:0008006" key="15">
    <source>
        <dbReference type="Google" id="ProtNLM"/>
    </source>
</evidence>
<evidence type="ECO:0000256" key="4">
    <source>
        <dbReference type="ARBA" id="ARBA00022692"/>
    </source>
</evidence>
<feature type="transmembrane region" description="Helical" evidence="10">
    <location>
        <begin position="422"/>
        <end position="444"/>
    </location>
</feature>
<feature type="transmembrane region" description="Helical" evidence="10">
    <location>
        <begin position="243"/>
        <end position="265"/>
    </location>
</feature>
<dbReference type="PANTHER" id="PTHR32468">
    <property type="entry name" value="CATION/H + ANTIPORTER"/>
    <property type="match status" value="1"/>
</dbReference>
<dbReference type="GO" id="GO:0015297">
    <property type="term" value="F:antiporter activity"/>
    <property type="evidence" value="ECO:0007669"/>
    <property type="project" value="InterPro"/>
</dbReference>
<dbReference type="Gene3D" id="1.20.1530.20">
    <property type="match status" value="1"/>
</dbReference>
<keyword evidence="3" id="KW-0633">Potassium transport</keyword>
<feature type="transmembrane region" description="Helical" evidence="10">
    <location>
        <begin position="286"/>
        <end position="314"/>
    </location>
</feature>
<evidence type="ECO:0000259" key="12">
    <source>
        <dbReference type="Pfam" id="PF23259"/>
    </source>
</evidence>
<comment type="caution">
    <text evidence="13">The sequence shown here is derived from an EMBL/GenBank/DDBJ whole genome shotgun (WGS) entry which is preliminary data.</text>
</comment>
<dbReference type="PANTHER" id="PTHR32468:SF108">
    <property type="entry name" value="CATION_H(+) ANTIPORTER 15-LIKE"/>
    <property type="match status" value="1"/>
</dbReference>
<feature type="transmembrane region" description="Helical" evidence="10">
    <location>
        <begin position="141"/>
        <end position="163"/>
    </location>
</feature>
<organism evidence="13 14">
    <name type="scientific">Dipteronia dyeriana</name>
    <dbReference type="NCBI Taxonomy" id="168575"/>
    <lineage>
        <taxon>Eukaryota</taxon>
        <taxon>Viridiplantae</taxon>
        <taxon>Streptophyta</taxon>
        <taxon>Embryophyta</taxon>
        <taxon>Tracheophyta</taxon>
        <taxon>Spermatophyta</taxon>
        <taxon>Magnoliopsida</taxon>
        <taxon>eudicotyledons</taxon>
        <taxon>Gunneridae</taxon>
        <taxon>Pentapetalae</taxon>
        <taxon>rosids</taxon>
        <taxon>malvids</taxon>
        <taxon>Sapindales</taxon>
        <taxon>Sapindaceae</taxon>
        <taxon>Hippocastanoideae</taxon>
        <taxon>Acereae</taxon>
        <taxon>Dipteronia</taxon>
    </lineage>
</organism>
<evidence type="ECO:0000313" key="14">
    <source>
        <dbReference type="Proteomes" id="UP001280121"/>
    </source>
</evidence>
<dbReference type="AlphaFoldDB" id="A0AAD9TI83"/>
<evidence type="ECO:0000256" key="10">
    <source>
        <dbReference type="SAM" id="Phobius"/>
    </source>
</evidence>
<feature type="transmembrane region" description="Helical" evidence="10">
    <location>
        <begin position="112"/>
        <end position="129"/>
    </location>
</feature>
<feature type="transmembrane region" description="Helical" evidence="10">
    <location>
        <begin position="42"/>
        <end position="64"/>
    </location>
</feature>
<feature type="transmembrane region" description="Helical" evidence="10">
    <location>
        <begin position="175"/>
        <end position="196"/>
    </location>
</feature>
<feature type="domain" description="Cation/H+ exchanger transmembrane" evidence="11">
    <location>
        <begin position="60"/>
        <end position="440"/>
    </location>
</feature>
<gene>
    <name evidence="13" type="ORF">Ddye_031397</name>
</gene>
<dbReference type="EMBL" id="JANJYI010000009">
    <property type="protein sequence ID" value="KAK2636605.1"/>
    <property type="molecule type" value="Genomic_DNA"/>
</dbReference>
<feature type="domain" description="Cation/H(+) antiporter C-terminal" evidence="12">
    <location>
        <begin position="636"/>
        <end position="777"/>
    </location>
</feature>
<dbReference type="Proteomes" id="UP001280121">
    <property type="component" value="Unassembled WGS sequence"/>
</dbReference>
<evidence type="ECO:0000256" key="2">
    <source>
        <dbReference type="ARBA" id="ARBA00022448"/>
    </source>
</evidence>
<dbReference type="Pfam" id="PF23259">
    <property type="entry name" value="CHX17_C"/>
    <property type="match status" value="1"/>
</dbReference>
<dbReference type="InterPro" id="IPR006153">
    <property type="entry name" value="Cation/H_exchanger_TM"/>
</dbReference>
<feature type="transmembrane region" description="Helical" evidence="10">
    <location>
        <begin position="208"/>
        <end position="231"/>
    </location>
</feature>
<dbReference type="GO" id="GO:1902600">
    <property type="term" value="P:proton transmembrane transport"/>
    <property type="evidence" value="ECO:0007669"/>
    <property type="project" value="InterPro"/>
</dbReference>
<proteinExistence type="inferred from homology"/>
<protein>
    <recommendedName>
        <fullName evidence="15">Cation/H+ exchanger domain-containing protein</fullName>
    </recommendedName>
</protein>
<dbReference type="GO" id="GO:0006813">
    <property type="term" value="P:potassium ion transport"/>
    <property type="evidence" value="ECO:0007669"/>
    <property type="project" value="UniProtKB-KW"/>
</dbReference>
<evidence type="ECO:0000256" key="7">
    <source>
        <dbReference type="ARBA" id="ARBA00023065"/>
    </source>
</evidence>
<accession>A0AAD9TI83</accession>
<dbReference type="GO" id="GO:0016020">
    <property type="term" value="C:membrane"/>
    <property type="evidence" value="ECO:0007669"/>
    <property type="project" value="UniProtKB-SubCell"/>
</dbReference>
<dbReference type="InterPro" id="IPR038770">
    <property type="entry name" value="Na+/solute_symporter_sf"/>
</dbReference>
<comment type="similarity">
    <text evidence="9">Belongs to the monovalent cation:proton antiporter 2 (CPA2) transporter (TC 2.A.37) family. CHX (TC 2.A.37.4) subfamily.</text>
</comment>
<keyword evidence="14" id="KW-1185">Reference proteome</keyword>
<keyword evidence="6 10" id="KW-1133">Transmembrane helix</keyword>
<dbReference type="InterPro" id="IPR057290">
    <property type="entry name" value="CHX17_C"/>
</dbReference>
<evidence type="ECO:0000256" key="3">
    <source>
        <dbReference type="ARBA" id="ARBA00022538"/>
    </source>
</evidence>
<comment type="subcellular location">
    <subcellularLocation>
        <location evidence="1">Membrane</location>
        <topology evidence="1">Multi-pass membrane protein</topology>
    </subcellularLocation>
</comment>
<dbReference type="InterPro" id="IPR050794">
    <property type="entry name" value="CPA2_transporter"/>
</dbReference>
<name>A0AAD9TI83_9ROSI</name>
<feature type="transmembrane region" description="Helical" evidence="10">
    <location>
        <begin position="76"/>
        <end position="92"/>
    </location>
</feature>
<keyword evidence="5" id="KW-0630">Potassium</keyword>
<dbReference type="GO" id="GO:0006885">
    <property type="term" value="P:regulation of pH"/>
    <property type="evidence" value="ECO:0007669"/>
    <property type="project" value="TreeGrafter"/>
</dbReference>
<keyword evidence="2" id="KW-0813">Transport</keyword>
<sequence length="826" mass="92437">MSFLTKTHSPDYFSNLTTAKYRVCEEFSRIVFNSKGIWLEDYLNSAIPLFMLQLILSFFLSRLIYYVLRPLKQPKFVCNVLTGIILGTSVMGRNEKMMNLVFQPKNMMVNNTISSMSGLYFIFINSLKMDKSRLLQTVKSSWHVGLITFVVPWAFSIYVFYQVQGNIPGIVGGSFPAYLLALSARSYIAVIANALGELDLLSSELGQIAISSATVHELIGWLLTCVALLMQGPNQGSNGQKEGILTVLSLFAFILFLLFVIRPLILRVIRKNSDGKPVNGNYISALLAPLITGALSDVLGQTFFPGALLMGLIIPAGPPLGSVLVEKCELILSEILLPFLYIRTGQLTNVYSITNHEAFGYFHMTLATGYAGKVAGSLLCMLFFKISHRNAFLLAFILNIKGVLELMISARFKTFQYMDEPIYTAFVLSNVLVSAIMAPLIQIFSELQTRLKRSESTEICTRTVQATPIVSQLRVLCCIHCEDNVPGILTLLNAMNVTENGPIGSYPVHLTELIGRSMPLLEPYETKNIRLMRDSTDRIMKALSKYSKSFNFSVTIQPFRIISPYKIMHDFICKLERDESISLIILPFPESLEILGKTASLRSLIMGVEEQSPCTVGIFVDRCPPRYSCSTELPFKVAVFFFGGVDDREALALVMRMSGNPGVKITIFRIHLTGGLQEHNIEKILDDYLVKEFRAKNICNPGVEYREIEANVSVQVLDTIRSVENKYDLVVVGKRRGPKSRLDEEMNPWVDHKELGVIGDMLASSDFGGGFMSVLVMHCLGSIDRSMRISDNFQGIDQVAENRDSESLLKKFRFSVSVFSELYVRT</sequence>
<feature type="transmembrane region" description="Helical" evidence="10">
    <location>
        <begin position="391"/>
        <end position="410"/>
    </location>
</feature>
<evidence type="ECO:0000256" key="6">
    <source>
        <dbReference type="ARBA" id="ARBA00022989"/>
    </source>
</evidence>
<evidence type="ECO:0000256" key="9">
    <source>
        <dbReference type="ARBA" id="ARBA00038341"/>
    </source>
</evidence>
<keyword evidence="4 10" id="KW-0812">Transmembrane</keyword>
<reference evidence="13" key="1">
    <citation type="journal article" date="2023" name="Plant J.">
        <title>Genome sequences and population genomics provide insights into the demographic history, inbreeding, and mutation load of two 'living fossil' tree species of Dipteronia.</title>
        <authorList>
            <person name="Feng Y."/>
            <person name="Comes H.P."/>
            <person name="Chen J."/>
            <person name="Zhu S."/>
            <person name="Lu R."/>
            <person name="Zhang X."/>
            <person name="Li P."/>
            <person name="Qiu J."/>
            <person name="Olsen K.M."/>
            <person name="Qiu Y."/>
        </authorList>
    </citation>
    <scope>NUCLEOTIDE SEQUENCE</scope>
    <source>
        <strain evidence="13">KIB01</strain>
    </source>
</reference>
<evidence type="ECO:0000313" key="13">
    <source>
        <dbReference type="EMBL" id="KAK2636605.1"/>
    </source>
</evidence>